<dbReference type="GO" id="GO:0009236">
    <property type="term" value="P:cobalamin biosynthetic process"/>
    <property type="evidence" value="ECO:0007669"/>
    <property type="project" value="UniProtKB-UniPathway"/>
</dbReference>
<gene>
    <name evidence="7" type="ORF">CL176_08990</name>
</gene>
<dbReference type="RefSeq" id="WP_118991020.1">
    <property type="nucleotide sequence ID" value="NZ_CP023434.1"/>
</dbReference>
<keyword evidence="8" id="KW-1185">Reference proteome</keyword>
<evidence type="ECO:0000256" key="4">
    <source>
        <dbReference type="ARBA" id="ARBA00022679"/>
    </source>
</evidence>
<evidence type="ECO:0000313" key="7">
    <source>
        <dbReference type="EMBL" id="AXY26124.1"/>
    </source>
</evidence>
<evidence type="ECO:0000256" key="3">
    <source>
        <dbReference type="ARBA" id="ARBA00022603"/>
    </source>
</evidence>
<dbReference type="InterPro" id="IPR014008">
    <property type="entry name" value="Cbl_synth_MTase_CbiT"/>
</dbReference>
<evidence type="ECO:0000256" key="1">
    <source>
        <dbReference type="ARBA" id="ARBA00004953"/>
    </source>
</evidence>
<sequence>MRDREFIRGKVPMTKELVRAVTIDALNLSQAKYLLDIGAGTGSISIQAAYEYPQLQVTAVERNPEAVELIQSNQKKFNLSNIEILEGVAPDISLPEVTYDAVFIGGSGRNLTQIIDQAIDVLSPGGRLVLNFILMENALEAYEHLTQLGMEVEMRLLQVSCWHSLGSGHYFKPNNPTIIIRTEVKGE</sequence>
<dbReference type="InterPro" id="IPR050714">
    <property type="entry name" value="Cobalamin_biosynth_MTase"/>
</dbReference>
<feature type="domain" description="Methyltransferase" evidence="6">
    <location>
        <begin position="32"/>
        <end position="146"/>
    </location>
</feature>
<dbReference type="Pfam" id="PF13847">
    <property type="entry name" value="Methyltransf_31"/>
    <property type="match status" value="1"/>
</dbReference>
<dbReference type="CDD" id="cd02440">
    <property type="entry name" value="AdoMet_MTases"/>
    <property type="match status" value="1"/>
</dbReference>
<dbReference type="NCBIfam" id="TIGR02469">
    <property type="entry name" value="CbiT"/>
    <property type="match status" value="1"/>
</dbReference>
<evidence type="ECO:0000259" key="6">
    <source>
        <dbReference type="Pfam" id="PF13847"/>
    </source>
</evidence>
<evidence type="ECO:0000256" key="2">
    <source>
        <dbReference type="ARBA" id="ARBA00022573"/>
    </source>
</evidence>
<name>A0A347WM17_9LACT</name>
<accession>A0A347WM17</accession>
<keyword evidence="3 7" id="KW-0489">Methyltransferase</keyword>
<dbReference type="PANTHER" id="PTHR43182:SF1">
    <property type="entry name" value="COBALT-PRECORRIN-7 C(5)-METHYLTRANSFERASE"/>
    <property type="match status" value="1"/>
</dbReference>
<dbReference type="OrthoDB" id="9780707at2"/>
<keyword evidence="4 7" id="KW-0808">Transferase</keyword>
<dbReference type="EMBL" id="CP023434">
    <property type="protein sequence ID" value="AXY26124.1"/>
    <property type="molecule type" value="Genomic_DNA"/>
</dbReference>
<reference evidence="7 8" key="1">
    <citation type="submission" date="2017-09" db="EMBL/GenBank/DDBJ databases">
        <title>Complete genome sequence of Oxytococcus suis strain ZY16052.</title>
        <authorList>
            <person name="Li F."/>
        </authorList>
    </citation>
    <scope>NUCLEOTIDE SEQUENCE [LARGE SCALE GENOMIC DNA]</scope>
    <source>
        <strain evidence="7 8">ZY16052</strain>
    </source>
</reference>
<dbReference type="AlphaFoldDB" id="A0A347WM17"/>
<dbReference type="NCBIfam" id="NF006138">
    <property type="entry name" value="PRK08287.1"/>
    <property type="match status" value="1"/>
</dbReference>
<dbReference type="KEGG" id="abae:CL176_08990"/>
<dbReference type="GO" id="GO:0032259">
    <property type="term" value="P:methylation"/>
    <property type="evidence" value="ECO:0007669"/>
    <property type="project" value="UniProtKB-KW"/>
</dbReference>
<dbReference type="PANTHER" id="PTHR43182">
    <property type="entry name" value="COBALT-PRECORRIN-6B C(15)-METHYLTRANSFERASE (DECARBOXYLATING)"/>
    <property type="match status" value="1"/>
</dbReference>
<keyword evidence="2" id="KW-0169">Cobalamin biosynthesis</keyword>
<dbReference type="UniPathway" id="UPA00148"/>
<dbReference type="InterPro" id="IPR025714">
    <property type="entry name" value="Methyltranfer_dom"/>
</dbReference>
<protein>
    <submittedName>
        <fullName evidence="7">Cobalt-precorrin-6Y C(15)-methyltransferase</fullName>
    </submittedName>
</protein>
<keyword evidence="5" id="KW-0949">S-adenosyl-L-methionine</keyword>
<dbReference type="Gene3D" id="3.40.50.150">
    <property type="entry name" value="Vaccinia Virus protein VP39"/>
    <property type="match status" value="1"/>
</dbReference>
<proteinExistence type="predicted"/>
<dbReference type="Proteomes" id="UP000263232">
    <property type="component" value="Chromosome"/>
</dbReference>
<evidence type="ECO:0000256" key="5">
    <source>
        <dbReference type="ARBA" id="ARBA00022691"/>
    </source>
</evidence>
<dbReference type="InterPro" id="IPR029063">
    <property type="entry name" value="SAM-dependent_MTases_sf"/>
</dbReference>
<comment type="pathway">
    <text evidence="1">Cofactor biosynthesis; adenosylcobalamin biosynthesis.</text>
</comment>
<dbReference type="SUPFAM" id="SSF53335">
    <property type="entry name" value="S-adenosyl-L-methionine-dependent methyltransferases"/>
    <property type="match status" value="1"/>
</dbReference>
<organism evidence="7 8">
    <name type="scientific">Suicoccus acidiformans</name>
    <dbReference type="NCBI Taxonomy" id="2036206"/>
    <lineage>
        <taxon>Bacteria</taxon>
        <taxon>Bacillati</taxon>
        <taxon>Bacillota</taxon>
        <taxon>Bacilli</taxon>
        <taxon>Lactobacillales</taxon>
        <taxon>Aerococcaceae</taxon>
        <taxon>Suicoccus</taxon>
    </lineage>
</organism>
<evidence type="ECO:0000313" key="8">
    <source>
        <dbReference type="Proteomes" id="UP000263232"/>
    </source>
</evidence>
<dbReference type="GO" id="GO:0008276">
    <property type="term" value="F:protein methyltransferase activity"/>
    <property type="evidence" value="ECO:0007669"/>
    <property type="project" value="InterPro"/>
</dbReference>